<dbReference type="Proteomes" id="UP001140011">
    <property type="component" value="Unassembled WGS sequence"/>
</dbReference>
<dbReference type="Gene3D" id="3.80.10.10">
    <property type="entry name" value="Ribonuclease Inhibitor"/>
    <property type="match status" value="1"/>
</dbReference>
<dbReference type="OrthoDB" id="5522416at2759"/>
<evidence type="ECO:0000313" key="1">
    <source>
        <dbReference type="EMBL" id="KAJ2755971.1"/>
    </source>
</evidence>
<name>A0A9W8H227_9FUNG</name>
<dbReference type="SUPFAM" id="SSF52047">
    <property type="entry name" value="RNI-like"/>
    <property type="match status" value="1"/>
</dbReference>
<evidence type="ECO:0000313" key="2">
    <source>
        <dbReference type="Proteomes" id="UP001140011"/>
    </source>
</evidence>
<gene>
    <name evidence="1" type="ORF">GGI19_001211</name>
</gene>
<organism evidence="1 2">
    <name type="scientific">Coemansia pectinata</name>
    <dbReference type="NCBI Taxonomy" id="1052879"/>
    <lineage>
        <taxon>Eukaryota</taxon>
        <taxon>Fungi</taxon>
        <taxon>Fungi incertae sedis</taxon>
        <taxon>Zoopagomycota</taxon>
        <taxon>Kickxellomycotina</taxon>
        <taxon>Kickxellomycetes</taxon>
        <taxon>Kickxellales</taxon>
        <taxon>Kickxellaceae</taxon>
        <taxon>Coemansia</taxon>
    </lineage>
</organism>
<dbReference type="EMBL" id="JANBUH010000040">
    <property type="protein sequence ID" value="KAJ2755971.1"/>
    <property type="molecule type" value="Genomic_DNA"/>
</dbReference>
<protein>
    <submittedName>
        <fullName evidence="1">Uncharacterized protein</fullName>
    </submittedName>
</protein>
<reference evidence="1" key="1">
    <citation type="submission" date="2022-07" db="EMBL/GenBank/DDBJ databases">
        <title>Phylogenomic reconstructions and comparative analyses of Kickxellomycotina fungi.</title>
        <authorList>
            <person name="Reynolds N.K."/>
            <person name="Stajich J.E."/>
            <person name="Barry K."/>
            <person name="Grigoriev I.V."/>
            <person name="Crous P."/>
            <person name="Smith M.E."/>
        </authorList>
    </citation>
    <scope>NUCLEOTIDE SEQUENCE</scope>
    <source>
        <strain evidence="1">BCRC 34297</strain>
    </source>
</reference>
<dbReference type="AlphaFoldDB" id="A0A9W8H227"/>
<keyword evidence="2" id="KW-1185">Reference proteome</keyword>
<dbReference type="InterPro" id="IPR032675">
    <property type="entry name" value="LRR_dom_sf"/>
</dbReference>
<sequence>MFQNLPPHIVRMIASHVEGCSRLLFDGLRDDLKGRPDLLIPLLWICHNFRDTVYSQLCSRYSLYFDTDANSMACFWPGWPSRFNKRNHASYHLAKRLTLKLNMQTILSGKALEMLSRPPFTDGTFPRTRFIHFNIAWPRGQEREVDNATLLSDSETSIYAFVQRVKQLAPMVNHISVSPQYVTLIQHKTTIRLFSSLASQLFQLASCVEYRSSGMNIPVVLRSETLHGLTHITYDSKGYTVDVRGQLMQMVRQNAQTLQYLVIRAVVLIDVAGLNQDVDGNYIKYPNLRTLKLELRKSTPTIHRPVASGVAPFPNLRHLTINDHYPFGDDIAFRDNSTTLEYLCIMPRRDTCDMLRQYRVFTPSSHPKLQCVKVSGLPDDAPNHFQSTDLFTQFVLNIAPGASVRDIAISEPVDDTFHALDNLQSHTCIQVLVLPDTVLPLWFVVSLIKWLPLLSNLHCLSIYADPLTEEVSLDEVHTYVQSLCSLKYRQFRCLRLNKANSPYFEQIVMCIAVVTAICPNFNHIALPSISHNKFMTVLEEAIESGKYEQYKPHLQRLLFWK</sequence>
<accession>A0A9W8H227</accession>
<comment type="caution">
    <text evidence="1">The sequence shown here is derived from an EMBL/GenBank/DDBJ whole genome shotgun (WGS) entry which is preliminary data.</text>
</comment>
<proteinExistence type="predicted"/>